<dbReference type="HOGENOM" id="CLU_2246764_0_0_5"/>
<dbReference type="STRING" id="1486262.TM49_00355"/>
<dbReference type="KEGG" id="mey:TM49_00355"/>
<dbReference type="AlphaFoldDB" id="A0A0D5LJW5"/>
<reference evidence="1 2" key="1">
    <citation type="journal article" date="2015" name="Genome Announc.">
        <title>Complete genome sequence of Martelella endophytica YC6887, which has antifungal activity associated with a halophyte.</title>
        <authorList>
            <person name="Khan A."/>
            <person name="Khan H."/>
            <person name="Chung E.J."/>
            <person name="Hossain M.T."/>
            <person name="Chung Y.R."/>
        </authorList>
    </citation>
    <scope>NUCLEOTIDE SEQUENCE [LARGE SCALE GENOMIC DNA]</scope>
    <source>
        <strain evidence="1">YC6887</strain>
    </source>
</reference>
<accession>A0A0D5LJW5</accession>
<protein>
    <submittedName>
        <fullName evidence="1">Uncharacterized protein</fullName>
    </submittedName>
</protein>
<dbReference type="PATRIC" id="fig|1486262.3.peg.76"/>
<sequence>MFVYDQIKKIYDLVIVAELRGLDEASAIADFVASRLGWEKFRQAASLIKVVARMMRIGQDILHVGIDSFPRELLFGTPYGIISEWSAIFQGRVDRDVSRSRYRR</sequence>
<evidence type="ECO:0000313" key="2">
    <source>
        <dbReference type="Proteomes" id="UP000032611"/>
    </source>
</evidence>
<evidence type="ECO:0000313" key="1">
    <source>
        <dbReference type="EMBL" id="AJY44479.1"/>
    </source>
</evidence>
<keyword evidence="2" id="KW-1185">Reference proteome</keyword>
<dbReference type="EMBL" id="CP010803">
    <property type="protein sequence ID" value="AJY44479.1"/>
    <property type="molecule type" value="Genomic_DNA"/>
</dbReference>
<dbReference type="Proteomes" id="UP000032611">
    <property type="component" value="Chromosome"/>
</dbReference>
<name>A0A0D5LJW5_MAREN</name>
<proteinExistence type="predicted"/>
<organism evidence="1 2">
    <name type="scientific">Martelella endophytica</name>
    <dbReference type="NCBI Taxonomy" id="1486262"/>
    <lineage>
        <taxon>Bacteria</taxon>
        <taxon>Pseudomonadati</taxon>
        <taxon>Pseudomonadota</taxon>
        <taxon>Alphaproteobacteria</taxon>
        <taxon>Hyphomicrobiales</taxon>
        <taxon>Aurantimonadaceae</taxon>
        <taxon>Martelella</taxon>
    </lineage>
</organism>
<gene>
    <name evidence="1" type="ORF">TM49_00355</name>
</gene>